<dbReference type="HOGENOM" id="CLU_1733227_0_0_1"/>
<proteinExistence type="predicted"/>
<sequence>MLCEFDRAKAVLSKAQKYHPNNRTVAQMLSQVNESMKRFQQVDRQFWKRAFGNKSTEDVNTEKKIPRAIIEDCSPQFKEAVKSCLDEFISNEELAEMPFPQQNFCEAEIAAIQTFAEDLNLGVEVRSKECVRIVKNKSPNDVNISTEDAVE</sequence>
<evidence type="ECO:0000313" key="3">
    <source>
        <dbReference type="Proteomes" id="UP000014760"/>
    </source>
</evidence>
<accession>R7U521</accession>
<reference evidence="1 3" key="2">
    <citation type="journal article" date="2013" name="Nature">
        <title>Insights into bilaterian evolution from three spiralian genomes.</title>
        <authorList>
            <person name="Simakov O."/>
            <person name="Marletaz F."/>
            <person name="Cho S.J."/>
            <person name="Edsinger-Gonzales E."/>
            <person name="Havlak P."/>
            <person name="Hellsten U."/>
            <person name="Kuo D.H."/>
            <person name="Larsson T."/>
            <person name="Lv J."/>
            <person name="Arendt D."/>
            <person name="Savage R."/>
            <person name="Osoegawa K."/>
            <person name="de Jong P."/>
            <person name="Grimwood J."/>
            <person name="Chapman J.A."/>
            <person name="Shapiro H."/>
            <person name="Aerts A."/>
            <person name="Otillar R.P."/>
            <person name="Terry A.Y."/>
            <person name="Boore J.L."/>
            <person name="Grigoriev I.V."/>
            <person name="Lindberg D.R."/>
            <person name="Seaver E.C."/>
            <person name="Weisblat D.A."/>
            <person name="Putnam N.H."/>
            <person name="Rokhsar D.S."/>
        </authorList>
    </citation>
    <scope>NUCLEOTIDE SEQUENCE</scope>
    <source>
        <strain evidence="1 3">I ESC-2004</strain>
    </source>
</reference>
<evidence type="ECO:0000313" key="2">
    <source>
        <dbReference type="EnsemblMetazoa" id="CapteP191834"/>
    </source>
</evidence>
<dbReference type="EMBL" id="KB307554">
    <property type="protein sequence ID" value="ELT98786.1"/>
    <property type="molecule type" value="Genomic_DNA"/>
</dbReference>
<organism evidence="1">
    <name type="scientific">Capitella teleta</name>
    <name type="common">Polychaete worm</name>
    <dbReference type="NCBI Taxonomy" id="283909"/>
    <lineage>
        <taxon>Eukaryota</taxon>
        <taxon>Metazoa</taxon>
        <taxon>Spiralia</taxon>
        <taxon>Lophotrochozoa</taxon>
        <taxon>Annelida</taxon>
        <taxon>Polychaeta</taxon>
        <taxon>Sedentaria</taxon>
        <taxon>Scolecida</taxon>
        <taxon>Capitellidae</taxon>
        <taxon>Capitella</taxon>
    </lineage>
</organism>
<reference evidence="2" key="3">
    <citation type="submission" date="2015-06" db="UniProtKB">
        <authorList>
            <consortium name="EnsemblMetazoa"/>
        </authorList>
    </citation>
    <scope>IDENTIFICATION</scope>
</reference>
<name>R7U521_CAPTE</name>
<protein>
    <submittedName>
        <fullName evidence="1 2">Uncharacterized protein</fullName>
    </submittedName>
</protein>
<dbReference type="Gene3D" id="1.25.40.10">
    <property type="entry name" value="Tetratricopeptide repeat domain"/>
    <property type="match status" value="1"/>
</dbReference>
<dbReference type="EMBL" id="AMQN01002007">
    <property type="status" value="NOT_ANNOTATED_CDS"/>
    <property type="molecule type" value="Genomic_DNA"/>
</dbReference>
<evidence type="ECO:0000313" key="1">
    <source>
        <dbReference type="EMBL" id="ELT98786.1"/>
    </source>
</evidence>
<dbReference type="AlphaFoldDB" id="R7U521"/>
<reference evidence="3" key="1">
    <citation type="submission" date="2012-12" db="EMBL/GenBank/DDBJ databases">
        <authorList>
            <person name="Hellsten U."/>
            <person name="Grimwood J."/>
            <person name="Chapman J.A."/>
            <person name="Shapiro H."/>
            <person name="Aerts A."/>
            <person name="Otillar R.P."/>
            <person name="Terry A.Y."/>
            <person name="Boore J.L."/>
            <person name="Simakov O."/>
            <person name="Marletaz F."/>
            <person name="Cho S.-J."/>
            <person name="Edsinger-Gonzales E."/>
            <person name="Havlak P."/>
            <person name="Kuo D.-H."/>
            <person name="Larsson T."/>
            <person name="Lv J."/>
            <person name="Arendt D."/>
            <person name="Savage R."/>
            <person name="Osoegawa K."/>
            <person name="de Jong P."/>
            <person name="Lindberg D.R."/>
            <person name="Seaver E.C."/>
            <person name="Weisblat D.A."/>
            <person name="Putnam N.H."/>
            <person name="Grigoriev I.V."/>
            <person name="Rokhsar D.S."/>
        </authorList>
    </citation>
    <scope>NUCLEOTIDE SEQUENCE</scope>
    <source>
        <strain evidence="3">I ESC-2004</strain>
    </source>
</reference>
<keyword evidence="3" id="KW-1185">Reference proteome</keyword>
<dbReference type="OrthoDB" id="8116123at2759"/>
<gene>
    <name evidence="1" type="ORF">CAPTEDRAFT_191834</name>
</gene>
<dbReference type="Proteomes" id="UP000014760">
    <property type="component" value="Unassembled WGS sequence"/>
</dbReference>
<dbReference type="EnsemblMetazoa" id="CapteT191834">
    <property type="protein sequence ID" value="CapteP191834"/>
    <property type="gene ID" value="CapteG191834"/>
</dbReference>
<dbReference type="InterPro" id="IPR011990">
    <property type="entry name" value="TPR-like_helical_dom_sf"/>
</dbReference>